<keyword evidence="5" id="KW-0597">Phosphoprotein</keyword>
<reference evidence="15 18" key="3">
    <citation type="submission" date="2019-06" db="EMBL/GenBank/DDBJ databases">
        <title>Whole genome shotgun sequence of Brevibacillus reuszeri NBRC 15719.</title>
        <authorList>
            <person name="Hosoyama A."/>
            <person name="Uohara A."/>
            <person name="Ohji S."/>
            <person name="Ichikawa N."/>
        </authorList>
    </citation>
    <scope>NUCLEOTIDE SEQUENCE [LARGE SCALE GENOMIC DNA]</scope>
    <source>
        <strain evidence="15 18">NBRC 15719</strain>
    </source>
</reference>
<reference evidence="16" key="2">
    <citation type="submission" date="2015-07" db="EMBL/GenBank/DDBJ databases">
        <title>MeaNS - Measles Nucleotide Surveillance Program.</title>
        <authorList>
            <person name="Tran T."/>
            <person name="Druce J."/>
        </authorList>
    </citation>
    <scope>NUCLEOTIDE SEQUENCE</scope>
    <source>
        <strain evidence="16">DSM 9887</strain>
    </source>
</reference>
<dbReference type="Proteomes" id="UP000319578">
    <property type="component" value="Unassembled WGS sequence"/>
</dbReference>
<comment type="caution">
    <text evidence="16">The sequence shown here is derived from an EMBL/GenBank/DDBJ whole genome shotgun (WGS) entry which is preliminary data.</text>
</comment>
<evidence type="ECO:0000259" key="14">
    <source>
        <dbReference type="PROSITE" id="PS50885"/>
    </source>
</evidence>
<dbReference type="SUPFAM" id="SSF55874">
    <property type="entry name" value="ATPase domain of HSP90 chaperone/DNA topoisomerase II/histidine kinase"/>
    <property type="match status" value="1"/>
</dbReference>
<comment type="subcellular location">
    <subcellularLocation>
        <location evidence="2">Cell membrane</location>
        <topology evidence="2">Multi-pass membrane protein</topology>
    </subcellularLocation>
</comment>
<sequence>MSRNPVHSWKVFFLRVLGFIGFMLVMALCWSLAYWLTNFFYNNVDLHLSEYFKGIINTFLSFVLFFMLAVIIRFRKPRQYDFFDAFRNAINRIAKGDFKVNLDFKLNREWGELIDGFNHMAEQLNQMEQMKQEFISNVSHEIQSPLTSISGFARALHNEQLTHQQRLHYLEIIETESKRLSKLSDNLLRLSSLEAVQQPLERKKYRLDLQIRGIILACEPQWLEQEIEMDVDLEKAEITADEDMLSQVWMNLISNAIKFTPAGGTISVQLNREENDLVVHVSDTGIGITEEDQGRIFERFFKADKSRNRGKGGSGLGLSIVQKIIDMHKGTITVKSHFGEGTTFTVRLPIAAADTKSPHS</sequence>
<keyword evidence="4" id="KW-1003">Cell membrane</keyword>
<keyword evidence="10" id="KW-0902">Two-component regulatory system</keyword>
<dbReference type="Proteomes" id="UP000036834">
    <property type="component" value="Unassembled WGS sequence"/>
</dbReference>
<dbReference type="CDD" id="cd06225">
    <property type="entry name" value="HAMP"/>
    <property type="match status" value="1"/>
</dbReference>
<feature type="transmembrane region" description="Helical" evidence="12">
    <location>
        <begin position="12"/>
        <end position="35"/>
    </location>
</feature>
<feature type="domain" description="Histidine kinase" evidence="13">
    <location>
        <begin position="137"/>
        <end position="352"/>
    </location>
</feature>
<dbReference type="Pfam" id="PF02518">
    <property type="entry name" value="HATPase_c"/>
    <property type="match status" value="1"/>
</dbReference>
<keyword evidence="12" id="KW-1133">Transmembrane helix</keyword>
<dbReference type="EMBL" id="BJON01000010">
    <property type="protein sequence ID" value="GED69088.1"/>
    <property type="molecule type" value="Genomic_DNA"/>
</dbReference>
<dbReference type="RefSeq" id="WP_049742520.1">
    <property type="nucleotide sequence ID" value="NZ_BJON01000010.1"/>
</dbReference>
<evidence type="ECO:0000256" key="8">
    <source>
        <dbReference type="ARBA" id="ARBA00022777"/>
    </source>
</evidence>
<evidence type="ECO:0000256" key="6">
    <source>
        <dbReference type="ARBA" id="ARBA00022679"/>
    </source>
</evidence>
<evidence type="ECO:0000256" key="7">
    <source>
        <dbReference type="ARBA" id="ARBA00022741"/>
    </source>
</evidence>
<dbReference type="GO" id="GO:0005524">
    <property type="term" value="F:ATP binding"/>
    <property type="evidence" value="ECO:0007669"/>
    <property type="project" value="UniProtKB-KW"/>
</dbReference>
<dbReference type="PANTHER" id="PTHR43711">
    <property type="entry name" value="TWO-COMPONENT HISTIDINE KINASE"/>
    <property type="match status" value="1"/>
</dbReference>
<keyword evidence="7" id="KW-0547">Nucleotide-binding</keyword>
<gene>
    <name evidence="16" type="ORF">ADS79_31955</name>
    <name evidence="15" type="ORF">BRE01_27900</name>
</gene>
<dbReference type="Pfam" id="PF00672">
    <property type="entry name" value="HAMP"/>
    <property type="match status" value="1"/>
</dbReference>
<dbReference type="AlphaFoldDB" id="A0A0K9YIS7"/>
<proteinExistence type="predicted"/>
<dbReference type="Gene3D" id="6.10.340.10">
    <property type="match status" value="1"/>
</dbReference>
<dbReference type="InterPro" id="IPR003661">
    <property type="entry name" value="HisK_dim/P_dom"/>
</dbReference>
<feature type="domain" description="HAMP" evidence="14">
    <location>
        <begin position="84"/>
        <end position="129"/>
    </location>
</feature>
<dbReference type="EMBL" id="LGIQ01000017">
    <property type="protein sequence ID" value="KNB68592.1"/>
    <property type="molecule type" value="Genomic_DNA"/>
</dbReference>
<evidence type="ECO:0000256" key="11">
    <source>
        <dbReference type="ARBA" id="ARBA00023136"/>
    </source>
</evidence>
<dbReference type="STRING" id="54915.ADS79_31955"/>
<keyword evidence="9" id="KW-0067">ATP-binding</keyword>
<keyword evidence="8 15" id="KW-0418">Kinase</keyword>
<protein>
    <recommendedName>
        <fullName evidence="3">histidine kinase</fullName>
        <ecNumber evidence="3">2.7.13.3</ecNumber>
    </recommendedName>
</protein>
<dbReference type="GO" id="GO:0000155">
    <property type="term" value="F:phosphorelay sensor kinase activity"/>
    <property type="evidence" value="ECO:0007669"/>
    <property type="project" value="InterPro"/>
</dbReference>
<dbReference type="SMART" id="SM00388">
    <property type="entry name" value="HisKA"/>
    <property type="match status" value="1"/>
</dbReference>
<evidence type="ECO:0000259" key="13">
    <source>
        <dbReference type="PROSITE" id="PS50109"/>
    </source>
</evidence>
<evidence type="ECO:0000256" key="5">
    <source>
        <dbReference type="ARBA" id="ARBA00022553"/>
    </source>
</evidence>
<evidence type="ECO:0000256" key="1">
    <source>
        <dbReference type="ARBA" id="ARBA00000085"/>
    </source>
</evidence>
<evidence type="ECO:0000313" key="16">
    <source>
        <dbReference type="EMBL" id="KNB68592.1"/>
    </source>
</evidence>
<dbReference type="SUPFAM" id="SSF47384">
    <property type="entry name" value="Homodimeric domain of signal transducing histidine kinase"/>
    <property type="match status" value="1"/>
</dbReference>
<dbReference type="FunFam" id="3.30.565.10:FF:000006">
    <property type="entry name" value="Sensor histidine kinase WalK"/>
    <property type="match status" value="1"/>
</dbReference>
<dbReference type="InterPro" id="IPR036890">
    <property type="entry name" value="HATPase_C_sf"/>
</dbReference>
<dbReference type="InterPro" id="IPR050736">
    <property type="entry name" value="Sensor_HK_Regulatory"/>
</dbReference>
<reference evidence="17" key="1">
    <citation type="submission" date="2015-07" db="EMBL/GenBank/DDBJ databases">
        <title>Genome sequencing project for genomic taxonomy and phylogenomics of Bacillus-like bacteria.</title>
        <authorList>
            <person name="Liu B."/>
            <person name="Wang J."/>
            <person name="Zhu Y."/>
            <person name="Liu G."/>
            <person name="Chen Q."/>
            <person name="Chen Z."/>
            <person name="Lan J."/>
            <person name="Che J."/>
            <person name="Ge C."/>
            <person name="Shi H."/>
            <person name="Pan Z."/>
            <person name="Liu X."/>
        </authorList>
    </citation>
    <scope>NUCLEOTIDE SEQUENCE [LARGE SCALE GENOMIC DNA]</scope>
    <source>
        <strain evidence="17">DSM 9887</strain>
    </source>
</reference>
<evidence type="ECO:0000256" key="3">
    <source>
        <dbReference type="ARBA" id="ARBA00012438"/>
    </source>
</evidence>
<evidence type="ECO:0000313" key="15">
    <source>
        <dbReference type="EMBL" id="GED69088.1"/>
    </source>
</evidence>
<accession>A0A0K9YIS7</accession>
<evidence type="ECO:0000256" key="12">
    <source>
        <dbReference type="SAM" id="Phobius"/>
    </source>
</evidence>
<dbReference type="InterPro" id="IPR003594">
    <property type="entry name" value="HATPase_dom"/>
</dbReference>
<keyword evidence="12" id="KW-0812">Transmembrane</keyword>
<dbReference type="CDD" id="cd00082">
    <property type="entry name" value="HisKA"/>
    <property type="match status" value="1"/>
</dbReference>
<dbReference type="InterPro" id="IPR005467">
    <property type="entry name" value="His_kinase_dom"/>
</dbReference>
<keyword evidence="18" id="KW-1185">Reference proteome</keyword>
<organism evidence="16 17">
    <name type="scientific">Brevibacillus reuszeri</name>
    <dbReference type="NCBI Taxonomy" id="54915"/>
    <lineage>
        <taxon>Bacteria</taxon>
        <taxon>Bacillati</taxon>
        <taxon>Bacillota</taxon>
        <taxon>Bacilli</taxon>
        <taxon>Bacillales</taxon>
        <taxon>Paenibacillaceae</taxon>
        <taxon>Brevibacillus</taxon>
    </lineage>
</organism>
<dbReference type="PRINTS" id="PR00344">
    <property type="entry name" value="BCTRLSENSOR"/>
</dbReference>
<dbReference type="Gene3D" id="1.10.287.130">
    <property type="match status" value="1"/>
</dbReference>
<evidence type="ECO:0000256" key="2">
    <source>
        <dbReference type="ARBA" id="ARBA00004651"/>
    </source>
</evidence>
<name>A0A0K9YIS7_9BACL</name>
<dbReference type="PROSITE" id="PS50109">
    <property type="entry name" value="HIS_KIN"/>
    <property type="match status" value="1"/>
</dbReference>
<feature type="transmembrane region" description="Helical" evidence="12">
    <location>
        <begin position="55"/>
        <end position="74"/>
    </location>
</feature>
<evidence type="ECO:0000256" key="4">
    <source>
        <dbReference type="ARBA" id="ARBA00022475"/>
    </source>
</evidence>
<evidence type="ECO:0000256" key="9">
    <source>
        <dbReference type="ARBA" id="ARBA00022840"/>
    </source>
</evidence>
<evidence type="ECO:0000313" key="17">
    <source>
        <dbReference type="Proteomes" id="UP000036834"/>
    </source>
</evidence>
<dbReference type="InterPro" id="IPR003660">
    <property type="entry name" value="HAMP_dom"/>
</dbReference>
<dbReference type="FunFam" id="1.10.287.130:FF:000001">
    <property type="entry name" value="Two-component sensor histidine kinase"/>
    <property type="match status" value="1"/>
</dbReference>
<dbReference type="PROSITE" id="PS50885">
    <property type="entry name" value="HAMP"/>
    <property type="match status" value="1"/>
</dbReference>
<dbReference type="InterPro" id="IPR036097">
    <property type="entry name" value="HisK_dim/P_sf"/>
</dbReference>
<evidence type="ECO:0000256" key="10">
    <source>
        <dbReference type="ARBA" id="ARBA00023012"/>
    </source>
</evidence>
<keyword evidence="6" id="KW-0808">Transferase</keyword>
<dbReference type="InterPro" id="IPR004358">
    <property type="entry name" value="Sig_transdc_His_kin-like_C"/>
</dbReference>
<dbReference type="PANTHER" id="PTHR43711:SF1">
    <property type="entry name" value="HISTIDINE KINASE 1"/>
    <property type="match status" value="1"/>
</dbReference>
<dbReference type="EC" id="2.7.13.3" evidence="3"/>
<evidence type="ECO:0000313" key="18">
    <source>
        <dbReference type="Proteomes" id="UP000319578"/>
    </source>
</evidence>
<dbReference type="Gene3D" id="3.30.565.10">
    <property type="entry name" value="Histidine kinase-like ATPase, C-terminal domain"/>
    <property type="match status" value="1"/>
</dbReference>
<dbReference type="Pfam" id="PF00512">
    <property type="entry name" value="HisKA"/>
    <property type="match status" value="1"/>
</dbReference>
<dbReference type="SMART" id="SM00387">
    <property type="entry name" value="HATPase_c"/>
    <property type="match status" value="1"/>
</dbReference>
<dbReference type="GO" id="GO:0005886">
    <property type="term" value="C:plasma membrane"/>
    <property type="evidence" value="ECO:0007669"/>
    <property type="project" value="UniProtKB-SubCell"/>
</dbReference>
<comment type="catalytic activity">
    <reaction evidence="1">
        <text>ATP + protein L-histidine = ADP + protein N-phospho-L-histidine.</text>
        <dbReference type="EC" id="2.7.13.3"/>
    </reaction>
</comment>
<dbReference type="PATRIC" id="fig|54915.3.peg.489"/>
<keyword evidence="11 12" id="KW-0472">Membrane</keyword>
<dbReference type="OrthoDB" id="9813151at2"/>